<dbReference type="Pfam" id="PF03167">
    <property type="entry name" value="UDG"/>
    <property type="match status" value="1"/>
</dbReference>
<dbReference type="SMART" id="SM00987">
    <property type="entry name" value="UreE_C"/>
    <property type="match status" value="1"/>
</dbReference>
<evidence type="ECO:0000256" key="7">
    <source>
        <dbReference type="ARBA" id="ARBA00022801"/>
    </source>
</evidence>
<reference evidence="14" key="1">
    <citation type="submission" date="2016-10" db="EMBL/GenBank/DDBJ databases">
        <authorList>
            <person name="Varghese N."/>
            <person name="Submissions S."/>
        </authorList>
    </citation>
    <scope>NUCLEOTIDE SEQUENCE [LARGE SCALE GENOMIC DNA]</scope>
    <source>
        <strain evidence="14">DSM 16108</strain>
    </source>
</reference>
<keyword evidence="9" id="KW-0963">Cytoplasm</keyword>
<evidence type="ECO:0000256" key="11">
    <source>
        <dbReference type="RuleBase" id="RU003780"/>
    </source>
</evidence>
<evidence type="ECO:0000256" key="8">
    <source>
        <dbReference type="ARBA" id="ARBA00023204"/>
    </source>
</evidence>
<keyword evidence="8 9" id="KW-0234">DNA repair</keyword>
<dbReference type="PANTHER" id="PTHR11264">
    <property type="entry name" value="URACIL-DNA GLYCOSYLASE"/>
    <property type="match status" value="1"/>
</dbReference>
<dbReference type="NCBIfam" id="TIGR00628">
    <property type="entry name" value="ung"/>
    <property type="match status" value="1"/>
</dbReference>
<comment type="catalytic activity">
    <reaction evidence="1 9 11">
        <text>Hydrolyzes single-stranded DNA or mismatched double-stranded DNA and polynucleotides, releasing free uracil.</text>
        <dbReference type="EC" id="3.2.2.27"/>
    </reaction>
</comment>
<dbReference type="AlphaFoldDB" id="A0A1I3YTJ9"/>
<gene>
    <name evidence="9" type="primary">ung</name>
    <name evidence="13" type="ORF">SAMN04488569_102516</name>
</gene>
<dbReference type="FunFam" id="3.40.470.10:FF:000001">
    <property type="entry name" value="Uracil-DNA glycosylase"/>
    <property type="match status" value="1"/>
</dbReference>
<comment type="function">
    <text evidence="2 9 11">Excises uracil residues from the DNA which can arise as a result of misincorporation of dUMP residues by DNA polymerase or due to deamination of cytosine.</text>
</comment>
<dbReference type="HAMAP" id="MF_00148">
    <property type="entry name" value="UDG"/>
    <property type="match status" value="1"/>
</dbReference>
<accession>A0A1I3YTJ9</accession>
<comment type="subcellular location">
    <subcellularLocation>
        <location evidence="9">Cytoplasm</location>
    </subcellularLocation>
</comment>
<evidence type="ECO:0000313" key="13">
    <source>
        <dbReference type="EMBL" id="SFK35217.1"/>
    </source>
</evidence>
<dbReference type="STRING" id="258723.GCA_900169305_01214"/>
<dbReference type="RefSeq" id="WP_091897715.1">
    <property type="nucleotide sequence ID" value="NZ_FOSJ01000025.1"/>
</dbReference>
<dbReference type="EC" id="3.2.2.27" evidence="4 9"/>
<evidence type="ECO:0000259" key="12">
    <source>
        <dbReference type="SMART" id="SM00986"/>
    </source>
</evidence>
<protein>
    <recommendedName>
        <fullName evidence="5 9">Uracil-DNA glycosylase</fullName>
        <shortName evidence="9">UDG</shortName>
        <ecNumber evidence="4 9">3.2.2.27</ecNumber>
    </recommendedName>
</protein>
<dbReference type="Gene3D" id="3.40.470.10">
    <property type="entry name" value="Uracil-DNA glycosylase-like domain"/>
    <property type="match status" value="1"/>
</dbReference>
<comment type="similarity">
    <text evidence="3 9 11">Belongs to the uracil-DNA glycosylase (UDG) superfamily. UNG family.</text>
</comment>
<evidence type="ECO:0000256" key="10">
    <source>
        <dbReference type="PROSITE-ProRule" id="PRU10072"/>
    </source>
</evidence>
<dbReference type="NCBIfam" id="NF003589">
    <property type="entry name" value="PRK05254.1-2"/>
    <property type="match status" value="1"/>
</dbReference>
<dbReference type="GO" id="GO:0097510">
    <property type="term" value="P:base-excision repair, AP site formation via deaminated base removal"/>
    <property type="evidence" value="ECO:0007669"/>
    <property type="project" value="TreeGrafter"/>
</dbReference>
<dbReference type="InterPro" id="IPR005122">
    <property type="entry name" value="Uracil-DNA_glycosylase-like"/>
</dbReference>
<dbReference type="InterPro" id="IPR002043">
    <property type="entry name" value="UDG_fam1"/>
</dbReference>
<dbReference type="PANTHER" id="PTHR11264:SF0">
    <property type="entry name" value="URACIL-DNA GLYCOSYLASE"/>
    <property type="match status" value="1"/>
</dbReference>
<proteinExistence type="inferred from homology"/>
<name>A0A1I3YTJ9_9LACT</name>
<dbReference type="SMART" id="SM00986">
    <property type="entry name" value="UDG"/>
    <property type="match status" value="1"/>
</dbReference>
<dbReference type="InterPro" id="IPR018085">
    <property type="entry name" value="Ura-DNA_Glyclase_AS"/>
</dbReference>
<evidence type="ECO:0000256" key="5">
    <source>
        <dbReference type="ARBA" id="ARBA00018429"/>
    </source>
</evidence>
<dbReference type="InterPro" id="IPR036895">
    <property type="entry name" value="Uracil-DNA_glycosylase-like_sf"/>
</dbReference>
<dbReference type="SUPFAM" id="SSF52141">
    <property type="entry name" value="Uracil-DNA glycosylase-like"/>
    <property type="match status" value="1"/>
</dbReference>
<evidence type="ECO:0000256" key="4">
    <source>
        <dbReference type="ARBA" id="ARBA00012030"/>
    </source>
</evidence>
<dbReference type="NCBIfam" id="NF003592">
    <property type="entry name" value="PRK05254.1-5"/>
    <property type="match status" value="1"/>
</dbReference>
<dbReference type="OrthoDB" id="9804372at2"/>
<evidence type="ECO:0000313" key="14">
    <source>
        <dbReference type="Proteomes" id="UP000199589"/>
    </source>
</evidence>
<keyword evidence="14" id="KW-1185">Reference proteome</keyword>
<dbReference type="GO" id="GO:0005737">
    <property type="term" value="C:cytoplasm"/>
    <property type="evidence" value="ECO:0007669"/>
    <property type="project" value="UniProtKB-SubCell"/>
</dbReference>
<dbReference type="NCBIfam" id="NF003588">
    <property type="entry name" value="PRK05254.1-1"/>
    <property type="match status" value="1"/>
</dbReference>
<dbReference type="EMBL" id="FOSJ01000025">
    <property type="protein sequence ID" value="SFK35217.1"/>
    <property type="molecule type" value="Genomic_DNA"/>
</dbReference>
<dbReference type="Proteomes" id="UP000199589">
    <property type="component" value="Unassembled WGS sequence"/>
</dbReference>
<dbReference type="GO" id="GO:0004844">
    <property type="term" value="F:uracil DNA N-glycosylase activity"/>
    <property type="evidence" value="ECO:0007669"/>
    <property type="project" value="UniProtKB-UniRule"/>
</dbReference>
<organism evidence="13 14">
    <name type="scientific">Marinilactibacillus piezotolerans</name>
    <dbReference type="NCBI Taxonomy" id="258723"/>
    <lineage>
        <taxon>Bacteria</taxon>
        <taxon>Bacillati</taxon>
        <taxon>Bacillota</taxon>
        <taxon>Bacilli</taxon>
        <taxon>Lactobacillales</taxon>
        <taxon>Carnobacteriaceae</taxon>
        <taxon>Marinilactibacillus</taxon>
    </lineage>
</organism>
<dbReference type="PROSITE" id="PS00130">
    <property type="entry name" value="U_DNA_GLYCOSYLASE"/>
    <property type="match status" value="1"/>
</dbReference>
<evidence type="ECO:0000256" key="6">
    <source>
        <dbReference type="ARBA" id="ARBA00022763"/>
    </source>
</evidence>
<evidence type="ECO:0000256" key="1">
    <source>
        <dbReference type="ARBA" id="ARBA00001400"/>
    </source>
</evidence>
<evidence type="ECO:0000256" key="3">
    <source>
        <dbReference type="ARBA" id="ARBA00008184"/>
    </source>
</evidence>
<keyword evidence="7 9" id="KW-0378">Hydrolase</keyword>
<feature type="active site" description="Proton acceptor" evidence="9 10">
    <location>
        <position position="65"/>
    </location>
</feature>
<sequence length="229" mass="26444">MPIPVENDWKPILKKIEETESYKQLREFLVEEYNTETIYPKKENIWQAFEWTPYNEVKAVILGQDPYHGANQAHGLAFSVRPEVKLPPSLKNIYKELQDDLGVAPVKHGYLKSWAQQGVLMLNTILTVRAGEAHSHKNKGWELLTDEVIRALNEREKPVVFILWGTPAQKKRGMIDETKHKVITSVHPSPLAAYRGFFGSKPFSKTNEFLRQSNQEPIDWKLPVDPMKE</sequence>
<evidence type="ECO:0000256" key="2">
    <source>
        <dbReference type="ARBA" id="ARBA00002631"/>
    </source>
</evidence>
<dbReference type="CDD" id="cd10027">
    <property type="entry name" value="UDG-F1-like"/>
    <property type="match status" value="1"/>
</dbReference>
<dbReference type="NCBIfam" id="NF003591">
    <property type="entry name" value="PRK05254.1-4"/>
    <property type="match status" value="1"/>
</dbReference>
<evidence type="ECO:0000256" key="9">
    <source>
        <dbReference type="HAMAP-Rule" id="MF_00148"/>
    </source>
</evidence>
<keyword evidence="6 9" id="KW-0227">DNA damage</keyword>
<feature type="domain" description="Uracil-DNA glycosylase-like" evidence="12">
    <location>
        <begin position="50"/>
        <end position="210"/>
    </location>
</feature>